<sequence length="111" mass="11966">MEFSLLPGLLVLVVRFVIGDSCVEQNQNACQLNYPAICGDAQLATLMCPKTCNKCPTTATTTPTPTAATTATTTQTPTTATHATEPLVAIDALIMESCKHWSKTWIHVRMI</sequence>
<evidence type="ECO:0000313" key="4">
    <source>
        <dbReference type="Proteomes" id="UP000828390"/>
    </source>
</evidence>
<evidence type="ECO:0000256" key="1">
    <source>
        <dbReference type="SAM" id="MobiDB-lite"/>
    </source>
</evidence>
<evidence type="ECO:0000313" key="3">
    <source>
        <dbReference type="EMBL" id="KAH3731103.1"/>
    </source>
</evidence>
<name>A0A9D4CSX8_DREPO</name>
<comment type="caution">
    <text evidence="3">The sequence shown here is derived from an EMBL/GenBank/DDBJ whole genome shotgun (WGS) entry which is preliminary data.</text>
</comment>
<feature type="chain" id="PRO_5038802123" description="ShKT domain-containing protein" evidence="2">
    <location>
        <begin position="20"/>
        <end position="111"/>
    </location>
</feature>
<reference evidence="3" key="2">
    <citation type="submission" date="2020-11" db="EMBL/GenBank/DDBJ databases">
        <authorList>
            <person name="McCartney M.A."/>
            <person name="Auch B."/>
            <person name="Kono T."/>
            <person name="Mallez S."/>
            <person name="Becker A."/>
            <person name="Gohl D.M."/>
            <person name="Silverstein K.A.T."/>
            <person name="Koren S."/>
            <person name="Bechman K.B."/>
            <person name="Herman A."/>
            <person name="Abrahante J.E."/>
            <person name="Garbe J."/>
        </authorList>
    </citation>
    <scope>NUCLEOTIDE SEQUENCE</scope>
    <source>
        <strain evidence="3">Duluth1</strain>
        <tissue evidence="3">Whole animal</tissue>
    </source>
</reference>
<feature type="region of interest" description="Disordered" evidence="1">
    <location>
        <begin position="59"/>
        <end position="79"/>
    </location>
</feature>
<feature type="signal peptide" evidence="2">
    <location>
        <begin position="1"/>
        <end position="19"/>
    </location>
</feature>
<evidence type="ECO:0008006" key="5">
    <source>
        <dbReference type="Google" id="ProtNLM"/>
    </source>
</evidence>
<proteinExistence type="predicted"/>
<keyword evidence="2" id="KW-0732">Signal</keyword>
<dbReference type="EMBL" id="JAIWYP010000012">
    <property type="protein sequence ID" value="KAH3731103.1"/>
    <property type="molecule type" value="Genomic_DNA"/>
</dbReference>
<evidence type="ECO:0000256" key="2">
    <source>
        <dbReference type="SAM" id="SignalP"/>
    </source>
</evidence>
<dbReference type="AlphaFoldDB" id="A0A9D4CSX8"/>
<organism evidence="3 4">
    <name type="scientific">Dreissena polymorpha</name>
    <name type="common">Zebra mussel</name>
    <name type="synonym">Mytilus polymorpha</name>
    <dbReference type="NCBI Taxonomy" id="45954"/>
    <lineage>
        <taxon>Eukaryota</taxon>
        <taxon>Metazoa</taxon>
        <taxon>Spiralia</taxon>
        <taxon>Lophotrochozoa</taxon>
        <taxon>Mollusca</taxon>
        <taxon>Bivalvia</taxon>
        <taxon>Autobranchia</taxon>
        <taxon>Heteroconchia</taxon>
        <taxon>Euheterodonta</taxon>
        <taxon>Imparidentia</taxon>
        <taxon>Neoheterodontei</taxon>
        <taxon>Myida</taxon>
        <taxon>Dreissenoidea</taxon>
        <taxon>Dreissenidae</taxon>
        <taxon>Dreissena</taxon>
    </lineage>
</organism>
<protein>
    <recommendedName>
        <fullName evidence="5">ShKT domain-containing protein</fullName>
    </recommendedName>
</protein>
<reference evidence="3" key="1">
    <citation type="journal article" date="2019" name="bioRxiv">
        <title>The Genome of the Zebra Mussel, Dreissena polymorpha: A Resource for Invasive Species Research.</title>
        <authorList>
            <person name="McCartney M.A."/>
            <person name="Auch B."/>
            <person name="Kono T."/>
            <person name="Mallez S."/>
            <person name="Zhang Y."/>
            <person name="Obille A."/>
            <person name="Becker A."/>
            <person name="Abrahante J.E."/>
            <person name="Garbe J."/>
            <person name="Badalamenti J.P."/>
            <person name="Herman A."/>
            <person name="Mangelson H."/>
            <person name="Liachko I."/>
            <person name="Sullivan S."/>
            <person name="Sone E.D."/>
            <person name="Koren S."/>
            <person name="Silverstein K.A.T."/>
            <person name="Beckman K.B."/>
            <person name="Gohl D.M."/>
        </authorList>
    </citation>
    <scope>NUCLEOTIDE SEQUENCE</scope>
    <source>
        <strain evidence="3">Duluth1</strain>
        <tissue evidence="3">Whole animal</tissue>
    </source>
</reference>
<keyword evidence="4" id="KW-1185">Reference proteome</keyword>
<accession>A0A9D4CSX8</accession>
<gene>
    <name evidence="3" type="ORF">DPMN_057108</name>
</gene>
<dbReference type="Proteomes" id="UP000828390">
    <property type="component" value="Unassembled WGS sequence"/>
</dbReference>